<dbReference type="EMBL" id="PKHE01000002">
    <property type="protein sequence ID" value="PKY90468.1"/>
    <property type="molecule type" value="Genomic_DNA"/>
</dbReference>
<keyword evidence="6 7" id="KW-0472">Membrane</keyword>
<dbReference type="GO" id="GO:0005886">
    <property type="term" value="C:plasma membrane"/>
    <property type="evidence" value="ECO:0007669"/>
    <property type="project" value="UniProtKB-SubCell"/>
</dbReference>
<organism evidence="9 10">
    <name type="scientific">Falseniella ignava</name>
    <dbReference type="NCBI Taxonomy" id="137730"/>
    <lineage>
        <taxon>Bacteria</taxon>
        <taxon>Bacillati</taxon>
        <taxon>Bacillota</taxon>
        <taxon>Bacilli</taxon>
        <taxon>Lactobacillales</taxon>
        <taxon>Aerococcaceae</taxon>
        <taxon>Falseniella</taxon>
    </lineage>
</organism>
<sequence>MSTLNPQDVFLRLLVTVLCVSLIGFDRERSGRSAGLRTHLIVAVSACMITLIQLELTESVIEFNRAYPDLSGIISSDPSRLIAQIVSGIGFLGAGTIIINRNATVTGLTTAATLWGSAALGIGAGLGYFTIVISSTIVMLFILIAINLMLTDRSYVLDIYFNEPRSKLKDLHDIIDRNHLKVKDIIISTNSGSYHYQFKMTGDRRKIDVEAITRTIWDEVANVKSVTFV</sequence>
<keyword evidence="4 7" id="KW-0812">Transmembrane</keyword>
<feature type="transmembrane region" description="Helical" evidence="7">
    <location>
        <begin position="9"/>
        <end position="25"/>
    </location>
</feature>
<proteinExistence type="inferred from homology"/>
<feature type="transmembrane region" description="Helical" evidence="7">
    <location>
        <begin position="81"/>
        <end position="99"/>
    </location>
</feature>
<evidence type="ECO:0000256" key="5">
    <source>
        <dbReference type="ARBA" id="ARBA00022989"/>
    </source>
</evidence>
<dbReference type="Pfam" id="PF02308">
    <property type="entry name" value="MgtC"/>
    <property type="match status" value="1"/>
</dbReference>
<reference evidence="9 10" key="1">
    <citation type="submission" date="2017-12" db="EMBL/GenBank/DDBJ databases">
        <title>Phylogenetic diversity of female urinary microbiome.</title>
        <authorList>
            <person name="Thomas-White K."/>
            <person name="Wolfe A.J."/>
        </authorList>
    </citation>
    <scope>NUCLEOTIDE SEQUENCE [LARGE SCALE GENOMIC DNA]</scope>
    <source>
        <strain evidence="9 10">UMB0898</strain>
    </source>
</reference>
<gene>
    <name evidence="9" type="ORF">CYJ57_00980</name>
</gene>
<dbReference type="InterPro" id="IPR049177">
    <property type="entry name" value="MgtC_SapB_SrpB_YhiD_N"/>
</dbReference>
<comment type="caution">
    <text evidence="9">The sequence shown here is derived from an EMBL/GenBank/DDBJ whole genome shotgun (WGS) entry which is preliminary data.</text>
</comment>
<dbReference type="PANTHER" id="PTHR33778">
    <property type="entry name" value="PROTEIN MGTC"/>
    <property type="match status" value="1"/>
</dbReference>
<evidence type="ECO:0000259" key="8">
    <source>
        <dbReference type="Pfam" id="PF02308"/>
    </source>
</evidence>
<dbReference type="Proteomes" id="UP000234384">
    <property type="component" value="Unassembled WGS sequence"/>
</dbReference>
<protein>
    <recommendedName>
        <fullName evidence="8">MgtC/SapB/SrpB/YhiD N-terminal domain-containing protein</fullName>
    </recommendedName>
</protein>
<evidence type="ECO:0000256" key="4">
    <source>
        <dbReference type="ARBA" id="ARBA00022692"/>
    </source>
</evidence>
<evidence type="ECO:0000256" key="6">
    <source>
        <dbReference type="ARBA" id="ARBA00023136"/>
    </source>
</evidence>
<evidence type="ECO:0000256" key="2">
    <source>
        <dbReference type="ARBA" id="ARBA00009298"/>
    </source>
</evidence>
<feature type="domain" description="MgtC/SapB/SrpB/YhiD N-terminal" evidence="8">
    <location>
        <begin position="13"/>
        <end position="147"/>
    </location>
</feature>
<dbReference type="OrthoDB" id="9811198at2"/>
<evidence type="ECO:0000256" key="1">
    <source>
        <dbReference type="ARBA" id="ARBA00004651"/>
    </source>
</evidence>
<evidence type="ECO:0000256" key="3">
    <source>
        <dbReference type="ARBA" id="ARBA00022475"/>
    </source>
</evidence>
<dbReference type="InterPro" id="IPR003416">
    <property type="entry name" value="MgtC/SapB/SrpB/YhiD_fam"/>
</dbReference>
<name>A0A2I1K494_9LACT</name>
<feature type="transmembrane region" description="Helical" evidence="7">
    <location>
        <begin position="40"/>
        <end position="61"/>
    </location>
</feature>
<evidence type="ECO:0000313" key="9">
    <source>
        <dbReference type="EMBL" id="PKY90468.1"/>
    </source>
</evidence>
<feature type="transmembrane region" description="Helical" evidence="7">
    <location>
        <begin position="119"/>
        <end position="146"/>
    </location>
</feature>
<evidence type="ECO:0000313" key="10">
    <source>
        <dbReference type="Proteomes" id="UP000234384"/>
    </source>
</evidence>
<dbReference type="AlphaFoldDB" id="A0A2I1K494"/>
<keyword evidence="5 7" id="KW-1133">Transmembrane helix</keyword>
<comment type="subcellular location">
    <subcellularLocation>
        <location evidence="1">Cell membrane</location>
        <topology evidence="1">Multi-pass membrane protein</topology>
    </subcellularLocation>
</comment>
<accession>A0A2I1K494</accession>
<evidence type="ECO:0000256" key="7">
    <source>
        <dbReference type="SAM" id="Phobius"/>
    </source>
</evidence>
<comment type="similarity">
    <text evidence="2">Belongs to the MgtC/SapB family.</text>
</comment>
<dbReference type="RefSeq" id="WP_101953708.1">
    <property type="nucleotide sequence ID" value="NZ_PKHE01000002.1"/>
</dbReference>
<dbReference type="PANTHER" id="PTHR33778:SF1">
    <property type="entry name" value="MAGNESIUM TRANSPORTER YHID-RELATED"/>
    <property type="match status" value="1"/>
</dbReference>
<keyword evidence="3" id="KW-1003">Cell membrane</keyword>
<dbReference type="PRINTS" id="PR01837">
    <property type="entry name" value="MGTCSAPBPROT"/>
</dbReference>